<feature type="region of interest" description="Disordered" evidence="2">
    <location>
        <begin position="1"/>
        <end position="37"/>
    </location>
</feature>
<dbReference type="Proteomes" id="UP000254939">
    <property type="component" value="Unassembled WGS sequence"/>
</dbReference>
<dbReference type="Gene3D" id="3.20.20.100">
    <property type="entry name" value="NADP-dependent oxidoreductase domain"/>
    <property type="match status" value="1"/>
</dbReference>
<dbReference type="SUPFAM" id="SSF51430">
    <property type="entry name" value="NAD(P)-linked oxidoreductase"/>
    <property type="match status" value="2"/>
</dbReference>
<evidence type="ECO:0000313" key="4">
    <source>
        <dbReference type="Proteomes" id="UP000254939"/>
    </source>
</evidence>
<dbReference type="InterPro" id="IPR036812">
    <property type="entry name" value="NAD(P)_OxRdtase_dom_sf"/>
</dbReference>
<evidence type="ECO:0000313" key="3">
    <source>
        <dbReference type="EMBL" id="RDJ02002.1"/>
    </source>
</evidence>
<gene>
    <name evidence="3" type="ORF">B5K06_33055</name>
</gene>
<feature type="compositionally biased region" description="Low complexity" evidence="2">
    <location>
        <begin position="1"/>
        <end position="18"/>
    </location>
</feature>
<proteinExistence type="predicted"/>
<accession>A0A370KED8</accession>
<dbReference type="GO" id="GO:0016491">
    <property type="term" value="F:oxidoreductase activity"/>
    <property type="evidence" value="ECO:0007669"/>
    <property type="project" value="UniProtKB-KW"/>
</dbReference>
<dbReference type="InterPro" id="IPR050523">
    <property type="entry name" value="AKR_Detox_Biosynth"/>
</dbReference>
<keyword evidence="1" id="KW-0560">Oxidoreductase</keyword>
<name>A0A370KED8_9HYPH</name>
<evidence type="ECO:0000256" key="2">
    <source>
        <dbReference type="SAM" id="MobiDB-lite"/>
    </source>
</evidence>
<dbReference type="AlphaFoldDB" id="A0A370KED8"/>
<organism evidence="3 4">
    <name type="scientific">Rhizobium grahamii</name>
    <dbReference type="NCBI Taxonomy" id="1120045"/>
    <lineage>
        <taxon>Bacteria</taxon>
        <taxon>Pseudomonadati</taxon>
        <taxon>Pseudomonadota</taxon>
        <taxon>Alphaproteobacteria</taxon>
        <taxon>Hyphomicrobiales</taxon>
        <taxon>Rhizobiaceae</taxon>
        <taxon>Rhizobium/Agrobacterium group</taxon>
        <taxon>Rhizobium</taxon>
    </lineage>
</organism>
<dbReference type="EMBL" id="NAAC01000049">
    <property type="protein sequence ID" value="RDJ02002.1"/>
    <property type="molecule type" value="Genomic_DNA"/>
</dbReference>
<dbReference type="PANTHER" id="PTHR43364:SF4">
    <property type="entry name" value="NAD(P)-LINKED OXIDOREDUCTASE SUPERFAMILY PROTEIN"/>
    <property type="match status" value="1"/>
</dbReference>
<dbReference type="RefSeq" id="WP_114715971.1">
    <property type="nucleotide sequence ID" value="NZ_KZ857270.1"/>
</dbReference>
<sequence length="169" mass="18462">MQYLALGPSGLASSGSGLETMSRGEQNTADEAHSRLHATPEARINFVDAVEMYPVPGRFFRYNEERAQDTALAHTALFRKHGVDSVHGSLAFVIGRPFVASPLIGATSLAQVKHNLPAADAKLSEELLVGMQDFIAGTDPCRHHLDATRATWTISFGLYGRRHFEETVQ</sequence>
<dbReference type="PANTHER" id="PTHR43364">
    <property type="entry name" value="NADH-SPECIFIC METHYLGLYOXAL REDUCTASE-RELATED"/>
    <property type="match status" value="1"/>
</dbReference>
<reference evidence="3 4" key="1">
    <citation type="submission" date="2017-03" db="EMBL/GenBank/DDBJ databases">
        <title>Genome analysis of Rhizobial strains effectives or ineffectives for nitrogen fixation isolated from bean seeds.</title>
        <authorList>
            <person name="Peralta H."/>
            <person name="Aguilar-Vera A."/>
            <person name="Mora Y."/>
            <person name="Vargas-Lagunas C."/>
            <person name="Girard L."/>
            <person name="Mora J."/>
        </authorList>
    </citation>
    <scope>NUCLEOTIDE SEQUENCE [LARGE SCALE GENOMIC DNA]</scope>
    <source>
        <strain evidence="3 4">CCGM3</strain>
    </source>
</reference>
<dbReference type="OrthoDB" id="9768793at2"/>
<comment type="caution">
    <text evidence="3">The sequence shown here is derived from an EMBL/GenBank/DDBJ whole genome shotgun (WGS) entry which is preliminary data.</text>
</comment>
<protein>
    <submittedName>
        <fullName evidence="3">Uncharacterized protein</fullName>
    </submittedName>
</protein>
<evidence type="ECO:0000256" key="1">
    <source>
        <dbReference type="ARBA" id="ARBA00023002"/>
    </source>
</evidence>